<feature type="compositionally biased region" description="Acidic residues" evidence="1">
    <location>
        <begin position="43"/>
        <end position="58"/>
    </location>
</feature>
<proteinExistence type="predicted"/>
<dbReference type="WBParaSite" id="ACRNAN_scaffold8828.g23893.t1">
    <property type="protein sequence ID" value="ACRNAN_scaffold8828.g23893.t1"/>
    <property type="gene ID" value="ACRNAN_scaffold8828.g23893"/>
</dbReference>
<dbReference type="Proteomes" id="UP000887540">
    <property type="component" value="Unplaced"/>
</dbReference>
<dbReference type="AlphaFoldDB" id="A0A914ELK2"/>
<name>A0A914ELK2_9BILA</name>
<sequence>MGRKRLLKNVVEEPDNDDMEDLDLIIVPPDNPAESNDEQIGVELEENEDEADYQDDSEDQVVPVAKKANRNWSKNISLADFEPHRKMSILERLDITRLDVICLKF</sequence>
<reference evidence="3" key="1">
    <citation type="submission" date="2022-11" db="UniProtKB">
        <authorList>
            <consortium name="WormBaseParasite"/>
        </authorList>
    </citation>
    <scope>IDENTIFICATION</scope>
</reference>
<keyword evidence="2" id="KW-1185">Reference proteome</keyword>
<organism evidence="2 3">
    <name type="scientific">Acrobeloides nanus</name>
    <dbReference type="NCBI Taxonomy" id="290746"/>
    <lineage>
        <taxon>Eukaryota</taxon>
        <taxon>Metazoa</taxon>
        <taxon>Ecdysozoa</taxon>
        <taxon>Nematoda</taxon>
        <taxon>Chromadorea</taxon>
        <taxon>Rhabditida</taxon>
        <taxon>Tylenchina</taxon>
        <taxon>Cephalobomorpha</taxon>
        <taxon>Cephaloboidea</taxon>
        <taxon>Cephalobidae</taxon>
        <taxon>Acrobeloides</taxon>
    </lineage>
</organism>
<feature type="region of interest" description="Disordered" evidence="1">
    <location>
        <begin position="29"/>
        <end position="58"/>
    </location>
</feature>
<accession>A0A914ELK2</accession>
<protein>
    <submittedName>
        <fullName evidence="3">Uncharacterized protein</fullName>
    </submittedName>
</protein>
<evidence type="ECO:0000256" key="1">
    <source>
        <dbReference type="SAM" id="MobiDB-lite"/>
    </source>
</evidence>
<evidence type="ECO:0000313" key="2">
    <source>
        <dbReference type="Proteomes" id="UP000887540"/>
    </source>
</evidence>
<evidence type="ECO:0000313" key="3">
    <source>
        <dbReference type="WBParaSite" id="ACRNAN_scaffold8828.g23893.t1"/>
    </source>
</evidence>